<evidence type="ECO:0000313" key="2">
    <source>
        <dbReference type="EMBL" id="QNI33592.1"/>
    </source>
</evidence>
<evidence type="ECO:0000313" key="3">
    <source>
        <dbReference type="Proteomes" id="UP000515312"/>
    </source>
</evidence>
<proteinExistence type="predicted"/>
<feature type="transmembrane region" description="Helical" evidence="1">
    <location>
        <begin position="128"/>
        <end position="154"/>
    </location>
</feature>
<organism evidence="2 3">
    <name type="scientific">Alloacidobacterium dinghuense</name>
    <dbReference type="NCBI Taxonomy" id="2763107"/>
    <lineage>
        <taxon>Bacteria</taxon>
        <taxon>Pseudomonadati</taxon>
        <taxon>Acidobacteriota</taxon>
        <taxon>Terriglobia</taxon>
        <taxon>Terriglobales</taxon>
        <taxon>Acidobacteriaceae</taxon>
        <taxon>Alloacidobacterium</taxon>
    </lineage>
</organism>
<dbReference type="AlphaFoldDB" id="A0A7G8BM22"/>
<name>A0A7G8BM22_9BACT</name>
<keyword evidence="1" id="KW-0472">Membrane</keyword>
<evidence type="ECO:0000256" key="1">
    <source>
        <dbReference type="SAM" id="Phobius"/>
    </source>
</evidence>
<feature type="transmembrane region" description="Helical" evidence="1">
    <location>
        <begin position="81"/>
        <end position="108"/>
    </location>
</feature>
<reference evidence="2 3" key="1">
    <citation type="submission" date="2020-08" db="EMBL/GenBank/DDBJ databases">
        <title>Edaphobacter telluris sp. nov. and Acidobacterium dinghuensis sp. nov., two acidobacteria isolated from forest soil.</title>
        <authorList>
            <person name="Fu J."/>
            <person name="Qiu L."/>
        </authorList>
    </citation>
    <scope>NUCLEOTIDE SEQUENCE [LARGE SCALE GENOMIC DNA]</scope>
    <source>
        <strain evidence="2">4Y35</strain>
    </source>
</reference>
<protein>
    <submittedName>
        <fullName evidence="2">Uncharacterized protein</fullName>
    </submittedName>
</protein>
<keyword evidence="1" id="KW-1133">Transmembrane helix</keyword>
<sequence>MTRFIGLSFSGPSRHTAIPGIVFLAIIFWLSCVAVITWIYGPGKPPQAYLAAPIEMACAITLIALPTWIRPMFFPEPGRRWNPLAIAIAMQSFVLLELYAVAIYWAGADSPVVTVFGFSATRIFREDSWAVFPLICVPIMSCISGIFCATASWMMTRLLR</sequence>
<keyword evidence="3" id="KW-1185">Reference proteome</keyword>
<keyword evidence="1" id="KW-0812">Transmembrane</keyword>
<accession>A0A7G8BM22</accession>
<dbReference type="KEGG" id="adin:H7849_06525"/>
<dbReference type="Proteomes" id="UP000515312">
    <property type="component" value="Chromosome"/>
</dbReference>
<gene>
    <name evidence="2" type="ORF">H7849_06525</name>
</gene>
<dbReference type="PROSITE" id="PS51257">
    <property type="entry name" value="PROKAR_LIPOPROTEIN"/>
    <property type="match status" value="1"/>
</dbReference>
<feature type="transmembrane region" description="Helical" evidence="1">
    <location>
        <begin position="47"/>
        <end position="69"/>
    </location>
</feature>
<feature type="transmembrane region" description="Helical" evidence="1">
    <location>
        <begin position="21"/>
        <end position="41"/>
    </location>
</feature>
<dbReference type="EMBL" id="CP060394">
    <property type="protein sequence ID" value="QNI33592.1"/>
    <property type="molecule type" value="Genomic_DNA"/>
</dbReference>
<dbReference type="RefSeq" id="WP_186745125.1">
    <property type="nucleotide sequence ID" value="NZ_CP060394.1"/>
</dbReference>